<evidence type="ECO:0000313" key="2">
    <source>
        <dbReference type="EMBL" id="GAI39395.1"/>
    </source>
</evidence>
<dbReference type="InterPro" id="IPR017900">
    <property type="entry name" value="4Fe4S_Fe_S_CS"/>
</dbReference>
<dbReference type="GO" id="GO:0051536">
    <property type="term" value="F:iron-sulfur cluster binding"/>
    <property type="evidence" value="ECO:0007669"/>
    <property type="project" value="InterPro"/>
</dbReference>
<dbReference type="Pfam" id="PF17179">
    <property type="entry name" value="Fer4_22"/>
    <property type="match status" value="1"/>
</dbReference>
<feature type="domain" description="4Fe-4S ferredoxin-type" evidence="1">
    <location>
        <begin position="110"/>
        <end position="141"/>
    </location>
</feature>
<accession>X1PK29</accession>
<dbReference type="InterPro" id="IPR009051">
    <property type="entry name" value="Helical_ferredxn"/>
</dbReference>
<dbReference type="PROSITE" id="PS51379">
    <property type="entry name" value="4FE4S_FER_2"/>
    <property type="match status" value="1"/>
</dbReference>
<protein>
    <recommendedName>
        <fullName evidence="1">4Fe-4S ferredoxin-type domain-containing protein</fullName>
    </recommendedName>
</protein>
<dbReference type="PROSITE" id="PS00198">
    <property type="entry name" value="4FE4S_FER_1"/>
    <property type="match status" value="1"/>
</dbReference>
<gene>
    <name evidence="2" type="ORF">S06H3_44419</name>
</gene>
<dbReference type="Gene3D" id="1.10.1060.10">
    <property type="entry name" value="Alpha-helical ferredoxin"/>
    <property type="match status" value="1"/>
</dbReference>
<dbReference type="InterPro" id="IPR017896">
    <property type="entry name" value="4Fe4S_Fe-S-bd"/>
</dbReference>
<name>X1PK29_9ZZZZ</name>
<feature type="non-terminal residue" evidence="2">
    <location>
        <position position="1"/>
    </location>
</feature>
<dbReference type="SUPFAM" id="SSF54862">
    <property type="entry name" value="4Fe-4S ferredoxins"/>
    <property type="match status" value="1"/>
</dbReference>
<organism evidence="2">
    <name type="scientific">marine sediment metagenome</name>
    <dbReference type="NCBI Taxonomy" id="412755"/>
    <lineage>
        <taxon>unclassified sequences</taxon>
        <taxon>metagenomes</taxon>
        <taxon>ecological metagenomes</taxon>
    </lineage>
</organism>
<dbReference type="AlphaFoldDB" id="X1PK29"/>
<comment type="caution">
    <text evidence="2">The sequence shown here is derived from an EMBL/GenBank/DDBJ whole genome shotgun (WGS) entry which is preliminary data.</text>
</comment>
<evidence type="ECO:0000259" key="1">
    <source>
        <dbReference type="PROSITE" id="PS51379"/>
    </source>
</evidence>
<reference evidence="2" key="1">
    <citation type="journal article" date="2014" name="Front. Microbiol.">
        <title>High frequency of phylogenetically diverse reductive dehalogenase-homologous genes in deep subseafloor sedimentary metagenomes.</title>
        <authorList>
            <person name="Kawai M."/>
            <person name="Futagami T."/>
            <person name="Toyoda A."/>
            <person name="Takaki Y."/>
            <person name="Nishi S."/>
            <person name="Hori S."/>
            <person name="Arai W."/>
            <person name="Tsubouchi T."/>
            <person name="Morono Y."/>
            <person name="Uchiyama I."/>
            <person name="Ito T."/>
            <person name="Fujiyama A."/>
            <person name="Inagaki F."/>
            <person name="Takami H."/>
        </authorList>
    </citation>
    <scope>NUCLEOTIDE SEQUENCE</scope>
    <source>
        <strain evidence="2">Expedition CK06-06</strain>
    </source>
</reference>
<dbReference type="PANTHER" id="PTHR40447">
    <property type="entry name" value="ANAEROBIC SULFITE REDUCTASE SUBUNIT A"/>
    <property type="match status" value="1"/>
</dbReference>
<sequence length="232" mass="26738">RRDSTLLLSSDCIEAAASCFCTLIEGKPYPTQGYDVNFSPLEAGCVVETGSEKGLELIERHAQLFTVPREEQLKERERNREAIEKKVEEQNREFEPERPLKEVFAGKIDEEAWQRLAWDCVECGACTNICPTCHCFLMFDRPAAVKEEFERLRTWDSCVFGEYHRMAGVGGMKPNPRPEIRTRFGNRFYHKYLYFYEMYGQFGCTGCGRCNDACAGGIDPRRVIKEISKKKK</sequence>
<dbReference type="PANTHER" id="PTHR40447:SF1">
    <property type="entry name" value="ANAEROBIC SULFITE REDUCTASE SUBUNIT A"/>
    <property type="match status" value="1"/>
</dbReference>
<proteinExistence type="predicted"/>
<dbReference type="EMBL" id="BARV01027622">
    <property type="protein sequence ID" value="GAI39395.1"/>
    <property type="molecule type" value="Genomic_DNA"/>
</dbReference>